<comment type="caution">
    <text evidence="1">The sequence shown here is derived from an EMBL/GenBank/DDBJ whole genome shotgun (WGS) entry which is preliminary data.</text>
</comment>
<evidence type="ECO:0000313" key="1">
    <source>
        <dbReference type="EMBL" id="MSS63691.1"/>
    </source>
</evidence>
<dbReference type="AlphaFoldDB" id="A0A6L5XZ01"/>
<protein>
    <submittedName>
        <fullName evidence="1">Uncharacterized protein</fullName>
    </submittedName>
</protein>
<dbReference type="Proteomes" id="UP000482209">
    <property type="component" value="Unassembled WGS sequence"/>
</dbReference>
<accession>A0A6L5XZ01</accession>
<sequence length="149" mass="16978">MVATKVEIKEEAINRIKTLIEKCNLNPNVLKYFNEGKVYYSYLTAGGFMGSIDTISYDKNYEKAVKDFEAKHSDCIVYHAIESITAHGKLLSLLYVSSDKEDWESERLESNNNIMSYVFNLDNPDSSEFGYITIDSFMRSGALVRTDVV</sequence>
<proteinExistence type="predicted"/>
<gene>
    <name evidence="1" type="ORF">FYJ58_07345</name>
</gene>
<evidence type="ECO:0000313" key="2">
    <source>
        <dbReference type="Proteomes" id="UP000482209"/>
    </source>
</evidence>
<dbReference type="RefSeq" id="WP_154519103.1">
    <property type="nucleotide sequence ID" value="NZ_VUMT01000009.1"/>
</dbReference>
<dbReference type="EMBL" id="VUMT01000009">
    <property type="protein sequence ID" value="MSS63691.1"/>
    <property type="molecule type" value="Genomic_DNA"/>
</dbReference>
<organism evidence="1 2">
    <name type="scientific">Velocimicrobium porci</name>
    <dbReference type="NCBI Taxonomy" id="2606634"/>
    <lineage>
        <taxon>Bacteria</taxon>
        <taxon>Bacillati</taxon>
        <taxon>Bacillota</taxon>
        <taxon>Clostridia</taxon>
        <taxon>Lachnospirales</taxon>
        <taxon>Lachnospiraceae</taxon>
        <taxon>Velocimicrobium</taxon>
    </lineage>
</organism>
<reference evidence="1 2" key="1">
    <citation type="submission" date="2019-08" db="EMBL/GenBank/DDBJ databases">
        <title>In-depth cultivation of the pig gut microbiome towards novel bacterial diversity and tailored functional studies.</title>
        <authorList>
            <person name="Wylensek D."/>
            <person name="Hitch T.C.A."/>
            <person name="Clavel T."/>
        </authorList>
    </citation>
    <scope>NUCLEOTIDE SEQUENCE [LARGE SCALE GENOMIC DNA]</scope>
    <source>
        <strain evidence="1 2">WCA-693-APC-MOT-I</strain>
    </source>
</reference>
<keyword evidence="2" id="KW-1185">Reference proteome</keyword>
<name>A0A6L5XZ01_9FIRM</name>